<gene>
    <name evidence="1" type="ORF">SETIT_6G077500v2</name>
</gene>
<evidence type="ECO:0000313" key="1">
    <source>
        <dbReference type="EMBL" id="RCV30230.1"/>
    </source>
</evidence>
<reference evidence="1" key="2">
    <citation type="submission" date="2015-07" db="EMBL/GenBank/DDBJ databases">
        <authorList>
            <person name="Noorani M."/>
        </authorList>
    </citation>
    <scope>NUCLEOTIDE SEQUENCE</scope>
    <source>
        <strain evidence="1">Yugu1</strain>
    </source>
</reference>
<dbReference type="EMBL" id="CM003533">
    <property type="protein sequence ID" value="RCV30230.1"/>
    <property type="molecule type" value="Genomic_DNA"/>
</dbReference>
<sequence length="47" mass="5366">MDDRPAMRRPCRLQARCTVTNSHRKMHGLLPLLVGVELDAYTGCRAR</sequence>
<proteinExistence type="predicted"/>
<accession>A0A368RKU6</accession>
<name>A0A368RKU6_SETIT</name>
<protein>
    <submittedName>
        <fullName evidence="1">Uncharacterized protein</fullName>
    </submittedName>
</protein>
<dbReference type="AlphaFoldDB" id="A0A368RKU6"/>
<reference evidence="1" key="1">
    <citation type="journal article" date="2012" name="Nat. Biotechnol.">
        <title>Reference genome sequence of the model plant Setaria.</title>
        <authorList>
            <person name="Bennetzen J.L."/>
            <person name="Schmutz J."/>
            <person name="Wang H."/>
            <person name="Percifield R."/>
            <person name="Hawkins J."/>
            <person name="Pontaroli A.C."/>
            <person name="Estep M."/>
            <person name="Feng L."/>
            <person name="Vaughn J.N."/>
            <person name="Grimwood J."/>
            <person name="Jenkins J."/>
            <person name="Barry K."/>
            <person name="Lindquist E."/>
            <person name="Hellsten U."/>
            <person name="Deshpande S."/>
            <person name="Wang X."/>
            <person name="Wu X."/>
            <person name="Mitros T."/>
            <person name="Triplett J."/>
            <person name="Yang X."/>
            <person name="Ye C.Y."/>
            <person name="Mauro-Herrera M."/>
            <person name="Wang L."/>
            <person name="Li P."/>
            <person name="Sharma M."/>
            <person name="Sharma R."/>
            <person name="Ronald P.C."/>
            <person name="Panaud O."/>
            <person name="Kellogg E.A."/>
            <person name="Brutnell T.P."/>
            <person name="Doust A.N."/>
            <person name="Tuskan G.A."/>
            <person name="Rokhsar D."/>
            <person name="Devos K.M."/>
        </authorList>
    </citation>
    <scope>NUCLEOTIDE SEQUENCE [LARGE SCALE GENOMIC DNA]</scope>
    <source>
        <strain evidence="1">Yugu1</strain>
    </source>
</reference>
<organism evidence="1">
    <name type="scientific">Setaria italica</name>
    <name type="common">Foxtail millet</name>
    <name type="synonym">Panicum italicum</name>
    <dbReference type="NCBI Taxonomy" id="4555"/>
    <lineage>
        <taxon>Eukaryota</taxon>
        <taxon>Viridiplantae</taxon>
        <taxon>Streptophyta</taxon>
        <taxon>Embryophyta</taxon>
        <taxon>Tracheophyta</taxon>
        <taxon>Spermatophyta</taxon>
        <taxon>Magnoliopsida</taxon>
        <taxon>Liliopsida</taxon>
        <taxon>Poales</taxon>
        <taxon>Poaceae</taxon>
        <taxon>PACMAD clade</taxon>
        <taxon>Panicoideae</taxon>
        <taxon>Panicodae</taxon>
        <taxon>Paniceae</taxon>
        <taxon>Cenchrinae</taxon>
        <taxon>Setaria</taxon>
    </lineage>
</organism>